<feature type="region of interest" description="Disordered" evidence="9">
    <location>
        <begin position="831"/>
        <end position="870"/>
    </location>
</feature>
<accession>A0A4C1WTM7</accession>
<dbReference type="InterPro" id="IPR036272">
    <property type="entry name" value="Methuselah_N_sf"/>
</dbReference>
<dbReference type="PANTHER" id="PTHR47154:SF2">
    <property type="entry name" value="G-PROTEIN COUPLED RECEPTOR MTH-RELATED"/>
    <property type="match status" value="1"/>
</dbReference>
<sequence>MKLSRALKEKRPQYYSRHDKIILLHDNARPHVSILEKNYLKIPDWEVLPHPPYSPDIAPSDYRLFRSIAHALSEQWFMSYEDTKNLVHSWVASKDKENQTRVTGSGRIIRTQYRVTRPAVDTPSTSAPRTMAAILLLLLLMRTSVGKHCGVDTSVDISEGERFEDDTIEYNGTRYMPDLYYEASDNKTRGCICKIVNCYRKCCGRGEIYHEESFSCLNRSDVPLTKGQNETMYKYFEEFEKLEKENSLMQVNGFNELNGCNNESCLFRTDSYKSHRLTKPARTGEKYTQDKENRENKTHENKRNNKSNKYLELLTKAEIKMGRPCIEVKRQIWYIRATLWKGPQVLRKNCLFGGTHLRTGTCSQISKAPDIDRLVVREVHFYFRCALVIESVEVSAQEVDVDHYCIEIMLYFNEKTGKKTLDREAYFRGKVYEKVEEYAQNYIAMIISSVFILLTIAVLLILPDMKKSLHGRNLLCHLCSMLVSFVCIAAMQISITTSTPTRKLCMIFCDMQKRFRRYCVYAFGLPLLLTVLLAALEFSPIEDHYLLPRMRKRECFLSGNGKLIYLYLPITLVCITNILLFVLITYQIVKTNKKTKKHLSSGDSKNSKANDQQRFKDTFNIPNIKSSTITLNSEVSLNVLKNFEDLEEEKELGKNTNDRMNTSETKQNSNTNYGNESGTSITEINSTRKCFEEGNLDLSKDDKVEKNTVLKEDRDSKMINETVSEIKSDKKDDYENQSKMHPHEDCNRIETDGAVEQNINSDKSCNDNQDSDCHISKDNTCINRSYKDETYRETEDNLNTVISNKTNETDVLRKTENCNTADKDNKYLKSVKTNSDKEDTCEYSQQTSKNTKGNKEENMFGTKVNTIEEH</sequence>
<dbReference type="SUPFAM" id="SSF63877">
    <property type="entry name" value="Methuselah ectodomain"/>
    <property type="match status" value="1"/>
</dbReference>
<proteinExistence type="inferred from homology"/>
<protein>
    <submittedName>
        <fullName evidence="12">Mariner Mos1 transposase</fullName>
    </submittedName>
</protein>
<evidence type="ECO:0000256" key="10">
    <source>
        <dbReference type="SAM" id="Phobius"/>
    </source>
</evidence>
<keyword evidence="3 10" id="KW-0812">Transmembrane</keyword>
<evidence type="ECO:0000256" key="1">
    <source>
        <dbReference type="ARBA" id="ARBA00004127"/>
    </source>
</evidence>
<dbReference type="Proteomes" id="UP000299102">
    <property type="component" value="Unassembled WGS sequence"/>
</dbReference>
<comment type="caution">
    <text evidence="12">The sequence shown here is derived from an EMBL/GenBank/DDBJ whole genome shotgun (WGS) entry which is preliminary data.</text>
</comment>
<evidence type="ECO:0000256" key="9">
    <source>
        <dbReference type="SAM" id="MobiDB-lite"/>
    </source>
</evidence>
<evidence type="ECO:0000313" key="13">
    <source>
        <dbReference type="Proteomes" id="UP000299102"/>
    </source>
</evidence>
<feature type="compositionally biased region" description="Polar residues" evidence="9">
    <location>
        <begin position="842"/>
        <end position="851"/>
    </location>
</feature>
<dbReference type="AlphaFoldDB" id="A0A4C1WTM7"/>
<evidence type="ECO:0000313" key="12">
    <source>
        <dbReference type="EMBL" id="GBP53414.1"/>
    </source>
</evidence>
<keyword evidence="13" id="KW-1185">Reference proteome</keyword>
<dbReference type="GO" id="GO:0005886">
    <property type="term" value="C:plasma membrane"/>
    <property type="evidence" value="ECO:0007669"/>
    <property type="project" value="TreeGrafter"/>
</dbReference>
<dbReference type="Pfam" id="PF06652">
    <property type="entry name" value="Methuselah_N"/>
    <property type="match status" value="1"/>
</dbReference>
<dbReference type="Gene3D" id="1.20.1070.10">
    <property type="entry name" value="Rhodopsin 7-helix transmembrane proteins"/>
    <property type="match status" value="1"/>
</dbReference>
<evidence type="ECO:0000256" key="3">
    <source>
        <dbReference type="ARBA" id="ARBA00022692"/>
    </source>
</evidence>
<name>A0A4C1WTM7_EUMVA</name>
<feature type="transmembrane region" description="Helical" evidence="10">
    <location>
        <begin position="518"/>
        <end position="536"/>
    </location>
</feature>
<feature type="region of interest" description="Disordered" evidence="9">
    <location>
        <begin position="649"/>
        <end position="680"/>
    </location>
</feature>
<dbReference type="GO" id="GO:0008528">
    <property type="term" value="F:G protein-coupled peptide receptor activity"/>
    <property type="evidence" value="ECO:0007669"/>
    <property type="project" value="TreeGrafter"/>
</dbReference>
<comment type="subcellular location">
    <subcellularLocation>
        <location evidence="1">Endomembrane system</location>
        <topology evidence="1">Multi-pass membrane protein</topology>
    </subcellularLocation>
</comment>
<keyword evidence="6 10" id="KW-0472">Membrane</keyword>
<dbReference type="InterPro" id="IPR051384">
    <property type="entry name" value="Mth_GPCR"/>
</dbReference>
<feature type="compositionally biased region" description="Polar residues" evidence="9">
    <location>
        <begin position="658"/>
        <end position="680"/>
    </location>
</feature>
<evidence type="ECO:0000256" key="2">
    <source>
        <dbReference type="ARBA" id="ARBA00008979"/>
    </source>
</evidence>
<evidence type="ECO:0000259" key="11">
    <source>
        <dbReference type="Pfam" id="PF06652"/>
    </source>
</evidence>
<evidence type="ECO:0000256" key="5">
    <source>
        <dbReference type="ARBA" id="ARBA00023040"/>
    </source>
</evidence>
<dbReference type="InterPro" id="IPR000832">
    <property type="entry name" value="GPCR_2_secretin-like"/>
</dbReference>
<feature type="compositionally biased region" description="Basic and acidic residues" evidence="9">
    <location>
        <begin position="282"/>
        <end position="303"/>
    </location>
</feature>
<evidence type="ECO:0000256" key="6">
    <source>
        <dbReference type="ARBA" id="ARBA00023136"/>
    </source>
</evidence>
<keyword evidence="8" id="KW-0807">Transducer</keyword>
<evidence type="ECO:0000256" key="7">
    <source>
        <dbReference type="ARBA" id="ARBA00023170"/>
    </source>
</evidence>
<feature type="transmembrane region" description="Helical" evidence="10">
    <location>
        <begin position="442"/>
        <end position="462"/>
    </location>
</feature>
<keyword evidence="4 10" id="KW-1133">Transmembrane helix</keyword>
<dbReference type="Gene3D" id="3.30.420.10">
    <property type="entry name" value="Ribonuclease H-like superfamily/Ribonuclease H"/>
    <property type="match status" value="1"/>
</dbReference>
<evidence type="ECO:0000256" key="4">
    <source>
        <dbReference type="ARBA" id="ARBA00022989"/>
    </source>
</evidence>
<dbReference type="PANTHER" id="PTHR47154">
    <property type="entry name" value="G-PROTEIN COUPLED RECEPTOR MTH-RELATED"/>
    <property type="match status" value="1"/>
</dbReference>
<dbReference type="InterPro" id="IPR036397">
    <property type="entry name" value="RNaseH_sf"/>
</dbReference>
<dbReference type="GO" id="GO:0003676">
    <property type="term" value="F:nucleic acid binding"/>
    <property type="evidence" value="ECO:0007669"/>
    <property type="project" value="InterPro"/>
</dbReference>
<dbReference type="EMBL" id="BGZK01000624">
    <property type="protein sequence ID" value="GBP53414.1"/>
    <property type="molecule type" value="Genomic_DNA"/>
</dbReference>
<feature type="domain" description="Methuselah N-terminal" evidence="11">
    <location>
        <begin position="155"/>
        <end position="223"/>
    </location>
</feature>
<organism evidence="12 13">
    <name type="scientific">Eumeta variegata</name>
    <name type="common">Bagworm moth</name>
    <name type="synonym">Eumeta japonica</name>
    <dbReference type="NCBI Taxonomy" id="151549"/>
    <lineage>
        <taxon>Eukaryota</taxon>
        <taxon>Metazoa</taxon>
        <taxon>Ecdysozoa</taxon>
        <taxon>Arthropoda</taxon>
        <taxon>Hexapoda</taxon>
        <taxon>Insecta</taxon>
        <taxon>Pterygota</taxon>
        <taxon>Neoptera</taxon>
        <taxon>Endopterygota</taxon>
        <taxon>Lepidoptera</taxon>
        <taxon>Glossata</taxon>
        <taxon>Ditrysia</taxon>
        <taxon>Tineoidea</taxon>
        <taxon>Psychidae</taxon>
        <taxon>Oiketicinae</taxon>
        <taxon>Eumeta</taxon>
    </lineage>
</organism>
<evidence type="ECO:0000256" key="8">
    <source>
        <dbReference type="ARBA" id="ARBA00023224"/>
    </source>
</evidence>
<dbReference type="InterPro" id="IPR010596">
    <property type="entry name" value="Methuselah_N_dom"/>
</dbReference>
<comment type="similarity">
    <text evidence="2">Belongs to the G-protein coupled receptor 2 family. Mth subfamily.</text>
</comment>
<gene>
    <name evidence="12" type="ORF">EVAR_48166_1</name>
</gene>
<dbReference type="OrthoDB" id="6134459at2759"/>
<reference evidence="12 13" key="1">
    <citation type="journal article" date="2019" name="Commun. Biol.">
        <title>The bagworm genome reveals a unique fibroin gene that provides high tensile strength.</title>
        <authorList>
            <person name="Kono N."/>
            <person name="Nakamura H."/>
            <person name="Ohtoshi R."/>
            <person name="Tomita M."/>
            <person name="Numata K."/>
            <person name="Arakawa K."/>
        </authorList>
    </citation>
    <scope>NUCLEOTIDE SEQUENCE [LARGE SCALE GENOMIC DNA]</scope>
</reference>
<feature type="region of interest" description="Disordered" evidence="9">
    <location>
        <begin position="278"/>
        <end position="305"/>
    </location>
</feature>
<keyword evidence="5" id="KW-0297">G-protein coupled receptor</keyword>
<dbReference type="GO" id="GO:0012505">
    <property type="term" value="C:endomembrane system"/>
    <property type="evidence" value="ECO:0007669"/>
    <property type="project" value="UniProtKB-SubCell"/>
</dbReference>
<feature type="transmembrane region" description="Helical" evidence="10">
    <location>
        <begin position="564"/>
        <end position="589"/>
    </location>
</feature>
<feature type="transmembrane region" description="Helical" evidence="10">
    <location>
        <begin position="474"/>
        <end position="497"/>
    </location>
</feature>
<keyword evidence="7" id="KW-0675">Receptor</keyword>
<dbReference type="Pfam" id="PF00002">
    <property type="entry name" value="7tm_2"/>
    <property type="match status" value="1"/>
</dbReference>